<comment type="caution">
    <text evidence="1">The sequence shown here is derived from an EMBL/GenBank/DDBJ whole genome shotgun (WGS) entry which is preliminary data.</text>
</comment>
<sequence length="278" mass="31171">MNFICELRSRSARRHKGGRRARSRNNSARRVCECARSAFLTDDGVEATPVRVRDLSFIRSCASGERGLAFFECTSRRPVKLTTWTIGTRNKKTVTLSLQQQNITGVPPMQEHKTDYHQVSGRVFARVDETPRVFGADGNSSRDELCRDAKSDKGMASFNNLINCFGHTSLIGMYATFLCIDHDRCGESLSTCPYKSRPARRRRRGRRNVFVCPWVSTSHSASACRALNAGERLRLGVTYEKGVTLGNVTMSHRTRERPAECLASLSHSTMIGLPRAQH</sequence>
<dbReference type="EMBL" id="BGZK01000291">
    <property type="protein sequence ID" value="GBP34657.1"/>
    <property type="molecule type" value="Genomic_DNA"/>
</dbReference>
<protein>
    <submittedName>
        <fullName evidence="1">Uncharacterized protein</fullName>
    </submittedName>
</protein>
<organism evidence="1 2">
    <name type="scientific">Eumeta variegata</name>
    <name type="common">Bagworm moth</name>
    <name type="synonym">Eumeta japonica</name>
    <dbReference type="NCBI Taxonomy" id="151549"/>
    <lineage>
        <taxon>Eukaryota</taxon>
        <taxon>Metazoa</taxon>
        <taxon>Ecdysozoa</taxon>
        <taxon>Arthropoda</taxon>
        <taxon>Hexapoda</taxon>
        <taxon>Insecta</taxon>
        <taxon>Pterygota</taxon>
        <taxon>Neoptera</taxon>
        <taxon>Endopterygota</taxon>
        <taxon>Lepidoptera</taxon>
        <taxon>Glossata</taxon>
        <taxon>Ditrysia</taxon>
        <taxon>Tineoidea</taxon>
        <taxon>Psychidae</taxon>
        <taxon>Oiketicinae</taxon>
        <taxon>Eumeta</taxon>
    </lineage>
</organism>
<keyword evidence="2" id="KW-1185">Reference proteome</keyword>
<accession>A0A4C1V8M1</accession>
<evidence type="ECO:0000313" key="2">
    <source>
        <dbReference type="Proteomes" id="UP000299102"/>
    </source>
</evidence>
<evidence type="ECO:0000313" key="1">
    <source>
        <dbReference type="EMBL" id="GBP34657.1"/>
    </source>
</evidence>
<reference evidence="1 2" key="1">
    <citation type="journal article" date="2019" name="Commun. Biol.">
        <title>The bagworm genome reveals a unique fibroin gene that provides high tensile strength.</title>
        <authorList>
            <person name="Kono N."/>
            <person name="Nakamura H."/>
            <person name="Ohtoshi R."/>
            <person name="Tomita M."/>
            <person name="Numata K."/>
            <person name="Arakawa K."/>
        </authorList>
    </citation>
    <scope>NUCLEOTIDE SEQUENCE [LARGE SCALE GENOMIC DNA]</scope>
</reference>
<proteinExistence type="predicted"/>
<name>A0A4C1V8M1_EUMVA</name>
<gene>
    <name evidence="1" type="ORF">EVAR_19048_1</name>
</gene>
<dbReference type="Proteomes" id="UP000299102">
    <property type="component" value="Unassembled WGS sequence"/>
</dbReference>
<dbReference type="AlphaFoldDB" id="A0A4C1V8M1"/>